<evidence type="ECO:0000313" key="3">
    <source>
        <dbReference type="Proteomes" id="UP000192927"/>
    </source>
</evidence>
<feature type="compositionally biased region" description="Polar residues" evidence="1">
    <location>
        <begin position="569"/>
        <end position="583"/>
    </location>
</feature>
<keyword evidence="3" id="KW-1185">Reference proteome</keyword>
<protein>
    <submittedName>
        <fullName evidence="2">S-adenosyl-L-methionine-dependent methyltransferase-like</fullName>
    </submittedName>
</protein>
<proteinExistence type="predicted"/>
<dbReference type="GO" id="GO:0032259">
    <property type="term" value="P:methylation"/>
    <property type="evidence" value="ECO:0007669"/>
    <property type="project" value="UniProtKB-KW"/>
</dbReference>
<feature type="compositionally biased region" description="Low complexity" evidence="1">
    <location>
        <begin position="635"/>
        <end position="648"/>
    </location>
</feature>
<accession>A0A1W5CUL9</accession>
<feature type="region of interest" description="Disordered" evidence="1">
    <location>
        <begin position="113"/>
        <end position="179"/>
    </location>
</feature>
<feature type="compositionally biased region" description="Polar residues" evidence="1">
    <location>
        <begin position="459"/>
        <end position="468"/>
    </location>
</feature>
<feature type="region of interest" description="Disordered" evidence="1">
    <location>
        <begin position="219"/>
        <end position="241"/>
    </location>
</feature>
<name>A0A1W5CUL9_9LECA</name>
<feature type="compositionally biased region" description="Polar residues" evidence="1">
    <location>
        <begin position="707"/>
        <end position="716"/>
    </location>
</feature>
<feature type="region of interest" description="Disordered" evidence="1">
    <location>
        <begin position="794"/>
        <end position="816"/>
    </location>
</feature>
<dbReference type="Proteomes" id="UP000192927">
    <property type="component" value="Unassembled WGS sequence"/>
</dbReference>
<feature type="compositionally biased region" description="Polar residues" evidence="1">
    <location>
        <begin position="149"/>
        <end position="164"/>
    </location>
</feature>
<feature type="region of interest" description="Disordered" evidence="1">
    <location>
        <begin position="567"/>
        <end position="658"/>
    </location>
</feature>
<feature type="region of interest" description="Disordered" evidence="1">
    <location>
        <begin position="409"/>
        <end position="469"/>
    </location>
</feature>
<feature type="region of interest" description="Disordered" evidence="1">
    <location>
        <begin position="1"/>
        <end position="86"/>
    </location>
</feature>
<evidence type="ECO:0000313" key="2">
    <source>
        <dbReference type="EMBL" id="SLM34460.1"/>
    </source>
</evidence>
<sequence length="1040" mass="113798">MSPSRFGIFSRHKKLQPKSPDMQTGECISKKGPAAGTGHEGYGKYARRGRSGTATTSASRNRSTSANNNPASAARTSFSHKSVSSRGDFEIDDFYLKRLAPVIIPGGAAVVEDRSGTSEPYVASSGESSASITSSVYTETESKAAAIRGNSSGKVSTNLTYNSSSERRVSRSLPQERDISAKMEPARYLPGMNNTNKIPTLATRRSLHRSQTFKEAEPFKVPPSINTGANAPSPSLRSRDTMQSLVPRTDSSIDLTDDISEGREGNWLKPRKTEKKITSPGRWNFYQRAHAPPNVVGRSNFYDDVNSVQEVAVTISRLPEARPIAHYAMIDEKDHSDLRQDAEDGGNPLEEEDMWYRNNSAEHAKNQEHKMSVLLPSPPVFSGGFTNQSRPASPAVPLHRAEALGVRPTVLKPLSEPEQPRLRQVGRIPRVISKRDRLHEPPPPSSSRPFARTPVSERNPPTSDTGNQFPIVERPVLGVQTDFIPSHPFDSPEFRKPASAPVTTAEVFSPADTREFLAFPPRVGSEVSVSSSSGILSFAATTAILPETNATLSEDEVWNEYDELLDNVGSPSSSKVPRTTANASRLHLSREGSGRRLGNATRGDEKKGLPAIGKQESRPDPLHPISLLTPTPKGASASPPRSSRLLSPIQSPELPPSTPLSFSEFIAGYGNRSSAGAKDQLQSDVSASRYSTESIHSTPSPGRDGHNPNTQLMAQRTSSGCGAQGSLRFRALMVSRWLSFGRVLFSPAHTEIQHSRPNRVLVLDGLGNPDWSFYCALTYPSAIVYNLSAFQPAPTNTDDSSSRPSSPMPNHRQIHHSNIAHPFPFPRGFFTAAVFRFPIASSDAAYRNAISECKRVLRPGGYLEMSVLDIDMVNMGNRARRAACALKLRMQAQGPDVSLQPASDSIQKLLGRRGFENLNRCMVGVPVAGLVSSSRAGSFDEGSRSWDEMLKDPTRKGDEGITKMVAEVGRWWYTRCYEKGVLEREEEAREGGEGGERERVGSIWEDRALLKECERMETGFKLLVCYAQKPVAARRRTVSV</sequence>
<dbReference type="InterPro" id="IPR029063">
    <property type="entry name" value="SAM-dependent_MTases_sf"/>
</dbReference>
<organism evidence="2 3">
    <name type="scientific">Lasallia pustulata</name>
    <dbReference type="NCBI Taxonomy" id="136370"/>
    <lineage>
        <taxon>Eukaryota</taxon>
        <taxon>Fungi</taxon>
        <taxon>Dikarya</taxon>
        <taxon>Ascomycota</taxon>
        <taxon>Pezizomycotina</taxon>
        <taxon>Lecanoromycetes</taxon>
        <taxon>OSLEUM clade</taxon>
        <taxon>Umbilicariomycetidae</taxon>
        <taxon>Umbilicariales</taxon>
        <taxon>Umbilicariaceae</taxon>
        <taxon>Lasallia</taxon>
    </lineage>
</organism>
<feature type="compositionally biased region" description="Polar residues" evidence="1">
    <location>
        <begin position="680"/>
        <end position="700"/>
    </location>
</feature>
<dbReference type="GO" id="GO:0008168">
    <property type="term" value="F:methyltransferase activity"/>
    <property type="evidence" value="ECO:0007669"/>
    <property type="project" value="UniProtKB-KW"/>
</dbReference>
<keyword evidence="2" id="KW-0489">Methyltransferase</keyword>
<feature type="compositionally biased region" description="Low complexity" evidence="1">
    <location>
        <begin position="124"/>
        <end position="135"/>
    </location>
</feature>
<feature type="compositionally biased region" description="Polar residues" evidence="1">
    <location>
        <begin position="224"/>
        <end position="241"/>
    </location>
</feature>
<feature type="compositionally biased region" description="Low complexity" evidence="1">
    <location>
        <begin position="51"/>
        <end position="77"/>
    </location>
</feature>
<dbReference type="CDD" id="cd02440">
    <property type="entry name" value="AdoMet_MTases"/>
    <property type="match status" value="1"/>
</dbReference>
<dbReference type="Gene3D" id="3.40.50.150">
    <property type="entry name" value="Vaccinia Virus protein VP39"/>
    <property type="match status" value="1"/>
</dbReference>
<dbReference type="SUPFAM" id="SSF53335">
    <property type="entry name" value="S-adenosyl-L-methionine-dependent methyltransferases"/>
    <property type="match status" value="1"/>
</dbReference>
<feature type="region of interest" description="Disordered" evidence="1">
    <location>
        <begin position="673"/>
        <end position="716"/>
    </location>
</feature>
<dbReference type="AlphaFoldDB" id="A0A1W5CUL9"/>
<dbReference type="EMBL" id="FWEW01000275">
    <property type="protein sequence ID" value="SLM34460.1"/>
    <property type="molecule type" value="Genomic_DNA"/>
</dbReference>
<keyword evidence="2" id="KW-0808">Transferase</keyword>
<reference evidence="3" key="1">
    <citation type="submission" date="2017-03" db="EMBL/GenBank/DDBJ databases">
        <authorList>
            <person name="Sharma R."/>
            <person name="Thines M."/>
        </authorList>
    </citation>
    <scope>NUCLEOTIDE SEQUENCE [LARGE SCALE GENOMIC DNA]</scope>
</reference>
<evidence type="ECO:0000256" key="1">
    <source>
        <dbReference type="SAM" id="MobiDB-lite"/>
    </source>
</evidence>
<feature type="compositionally biased region" description="Basic and acidic residues" evidence="1">
    <location>
        <begin position="165"/>
        <end position="179"/>
    </location>
</feature>